<evidence type="ECO:0000256" key="2">
    <source>
        <dbReference type="SAM" id="Phobius"/>
    </source>
</evidence>
<protein>
    <submittedName>
        <fullName evidence="3">YME1L1 isoform 8</fullName>
    </submittedName>
</protein>
<reference evidence="3 4" key="1">
    <citation type="submission" date="2017-12" db="EMBL/GenBank/DDBJ databases">
        <title>High-resolution comparative analysis of great ape genomes.</title>
        <authorList>
            <person name="Pollen A."/>
            <person name="Hastie A."/>
            <person name="Hormozdiari F."/>
            <person name="Dougherty M."/>
            <person name="Liu R."/>
            <person name="Chaisson M."/>
            <person name="Hoppe E."/>
            <person name="Hill C."/>
            <person name="Pang A."/>
            <person name="Hillier L."/>
            <person name="Baker C."/>
            <person name="Armstrong J."/>
            <person name="Shendure J."/>
            <person name="Paten B."/>
            <person name="Wilson R."/>
            <person name="Chao H."/>
            <person name="Schneider V."/>
            <person name="Ventura M."/>
            <person name="Kronenberg Z."/>
            <person name="Murali S."/>
            <person name="Gordon D."/>
            <person name="Cantsilieris S."/>
            <person name="Munson K."/>
            <person name="Nelson B."/>
            <person name="Raja A."/>
            <person name="Underwood J."/>
            <person name="Diekhans M."/>
            <person name="Fiddes I."/>
            <person name="Haussler D."/>
            <person name="Eichler E."/>
        </authorList>
    </citation>
    <scope>NUCLEOTIDE SEQUENCE [LARGE SCALE GENOMIC DNA]</scope>
    <source>
        <strain evidence="3">Yerkes chimp pedigree #C0471</strain>
    </source>
</reference>
<dbReference type="AlphaFoldDB" id="A0A2J8MNH9"/>
<name>A0A2J8MNH9_PANTR</name>
<comment type="caution">
    <text evidence="3">The sequence shown here is derived from an EMBL/GenBank/DDBJ whole genome shotgun (WGS) entry which is preliminary data.</text>
</comment>
<gene>
    <name evidence="3" type="ORF">CK820_G0018895</name>
</gene>
<feature type="non-terminal residue" evidence="3">
    <location>
        <position position="253"/>
    </location>
</feature>
<keyword evidence="2" id="KW-0472">Membrane</keyword>
<feature type="region of interest" description="Disordered" evidence="1">
    <location>
        <begin position="39"/>
        <end position="58"/>
    </location>
</feature>
<keyword evidence="2" id="KW-0812">Transmembrane</keyword>
<evidence type="ECO:0000313" key="4">
    <source>
        <dbReference type="Proteomes" id="UP000236370"/>
    </source>
</evidence>
<proteinExistence type="predicted"/>
<dbReference type="EMBL" id="NBAG03000250">
    <property type="protein sequence ID" value="PNI61052.1"/>
    <property type="molecule type" value="Genomic_DNA"/>
</dbReference>
<evidence type="ECO:0000256" key="1">
    <source>
        <dbReference type="SAM" id="MobiDB-lite"/>
    </source>
</evidence>
<feature type="transmembrane region" description="Helical" evidence="2">
    <location>
        <begin position="203"/>
        <end position="219"/>
    </location>
</feature>
<keyword evidence="2" id="KW-1133">Transmembrane helix</keyword>
<organism evidence="3 4">
    <name type="scientific">Pan troglodytes</name>
    <name type="common">Chimpanzee</name>
    <dbReference type="NCBI Taxonomy" id="9598"/>
    <lineage>
        <taxon>Eukaryota</taxon>
        <taxon>Metazoa</taxon>
        <taxon>Chordata</taxon>
        <taxon>Craniata</taxon>
        <taxon>Vertebrata</taxon>
        <taxon>Euteleostomi</taxon>
        <taxon>Mammalia</taxon>
        <taxon>Eutheria</taxon>
        <taxon>Euarchontoglires</taxon>
        <taxon>Primates</taxon>
        <taxon>Haplorrhini</taxon>
        <taxon>Catarrhini</taxon>
        <taxon>Hominidae</taxon>
        <taxon>Pan</taxon>
    </lineage>
</organism>
<evidence type="ECO:0000313" key="3">
    <source>
        <dbReference type="EMBL" id="PNI61052.1"/>
    </source>
</evidence>
<sequence length="253" mass="28309">MFSLSSTVQPQVTVPLSHLINAFHTPKNTSVSLSGVSVSQNQHRDVVPEHEAPSSEPSLNLRDLGLSELKIGQIDQLVENLLPGFCKGKNISSHWHTSHVSAQSFFENKYVFIQSRGFKTLKSRTRRLQSTSERLAETQNIAPSFVKGFLLRDRGSDVESLDKLMKTKNIPEAHQDAFKTGFAEGFLKAQALTQKTNDSLRRTRLILFVLLLFGIYGLLKNPFLSVRFRTTTGLDSAVDPVQMKNVTFEHVKG</sequence>
<accession>A0A2J8MNH9</accession>
<feature type="compositionally biased region" description="Basic and acidic residues" evidence="1">
    <location>
        <begin position="42"/>
        <end position="53"/>
    </location>
</feature>
<dbReference type="Proteomes" id="UP000236370">
    <property type="component" value="Unassembled WGS sequence"/>
</dbReference>